<evidence type="ECO:0000313" key="1">
    <source>
        <dbReference type="EMBL" id="CAK8689731.1"/>
    </source>
</evidence>
<organism evidence="1 2">
    <name type="scientific">Clavelina lepadiformis</name>
    <name type="common">Light-bulb sea squirt</name>
    <name type="synonym">Ascidia lepadiformis</name>
    <dbReference type="NCBI Taxonomy" id="159417"/>
    <lineage>
        <taxon>Eukaryota</taxon>
        <taxon>Metazoa</taxon>
        <taxon>Chordata</taxon>
        <taxon>Tunicata</taxon>
        <taxon>Ascidiacea</taxon>
        <taxon>Aplousobranchia</taxon>
        <taxon>Clavelinidae</taxon>
        <taxon>Clavelina</taxon>
    </lineage>
</organism>
<sequence length="189" mass="21416">MQITEKLGKTQDIKGIQLSGRREIKNVSYADDVTLTLKNIDAVEKALDLVEKCEPASGLKLNINKTQGLIINGDPPTISWNKKNLNLHGTTIGKINLNHLWQETQKQVENKIEEIKKTYATLDAKEILIKSKLLAITNNAAQTYPPPVNRMRSINEKVKNYAVGKFPHANICKQNGPKRNKTWHRHNNF</sequence>
<keyword evidence="2" id="KW-1185">Reference proteome</keyword>
<evidence type="ECO:0000313" key="2">
    <source>
        <dbReference type="Proteomes" id="UP001642483"/>
    </source>
</evidence>
<gene>
    <name evidence="1" type="ORF">CVLEPA_LOCUS21697</name>
</gene>
<accession>A0ABP0GFX8</accession>
<dbReference type="Proteomes" id="UP001642483">
    <property type="component" value="Unassembled WGS sequence"/>
</dbReference>
<reference evidence="1 2" key="1">
    <citation type="submission" date="2024-02" db="EMBL/GenBank/DDBJ databases">
        <authorList>
            <person name="Daric V."/>
            <person name="Darras S."/>
        </authorList>
    </citation>
    <scope>NUCLEOTIDE SEQUENCE [LARGE SCALE GENOMIC DNA]</scope>
</reference>
<comment type="caution">
    <text evidence="1">The sequence shown here is derived from an EMBL/GenBank/DDBJ whole genome shotgun (WGS) entry which is preliminary data.</text>
</comment>
<protein>
    <recommendedName>
        <fullName evidence="3">Reverse transcriptase domain-containing protein</fullName>
    </recommendedName>
</protein>
<evidence type="ECO:0008006" key="3">
    <source>
        <dbReference type="Google" id="ProtNLM"/>
    </source>
</evidence>
<name>A0ABP0GFX8_CLALP</name>
<dbReference type="EMBL" id="CAWYQH010000108">
    <property type="protein sequence ID" value="CAK8689731.1"/>
    <property type="molecule type" value="Genomic_DNA"/>
</dbReference>
<proteinExistence type="predicted"/>